<protein>
    <submittedName>
        <fullName evidence="3">Cysteine hydrolase family protein</fullName>
        <ecNumber evidence="3">3.-.-.-</ecNumber>
    </submittedName>
</protein>
<dbReference type="Gene3D" id="3.40.50.850">
    <property type="entry name" value="Isochorismatase-like"/>
    <property type="match status" value="1"/>
</dbReference>
<evidence type="ECO:0000313" key="4">
    <source>
        <dbReference type="Proteomes" id="UP001597151"/>
    </source>
</evidence>
<dbReference type="GO" id="GO:0016787">
    <property type="term" value="F:hydrolase activity"/>
    <property type="evidence" value="ECO:0007669"/>
    <property type="project" value="UniProtKB-KW"/>
</dbReference>
<dbReference type="Pfam" id="PF00857">
    <property type="entry name" value="Isochorismatase"/>
    <property type="match status" value="1"/>
</dbReference>
<evidence type="ECO:0000259" key="2">
    <source>
        <dbReference type="Pfam" id="PF00857"/>
    </source>
</evidence>
<evidence type="ECO:0000313" key="3">
    <source>
        <dbReference type="EMBL" id="MFD1193064.1"/>
    </source>
</evidence>
<dbReference type="EMBL" id="JBHTKR010000001">
    <property type="protein sequence ID" value="MFD1193064.1"/>
    <property type="molecule type" value="Genomic_DNA"/>
</dbReference>
<organism evidence="3 4">
    <name type="scientific">Seohaeicola saemankumensis</name>
    <dbReference type="NCBI Taxonomy" id="481181"/>
    <lineage>
        <taxon>Bacteria</taxon>
        <taxon>Pseudomonadati</taxon>
        <taxon>Pseudomonadota</taxon>
        <taxon>Alphaproteobacteria</taxon>
        <taxon>Rhodobacterales</taxon>
        <taxon>Roseobacteraceae</taxon>
        <taxon>Seohaeicola</taxon>
    </lineage>
</organism>
<dbReference type="InterPro" id="IPR050272">
    <property type="entry name" value="Isochorismatase-like_hydrls"/>
</dbReference>
<dbReference type="PANTHER" id="PTHR43540:SF1">
    <property type="entry name" value="ISOCHORISMATASE HYDROLASE"/>
    <property type="match status" value="1"/>
</dbReference>
<accession>A0ABW3T7B2</accession>
<keyword evidence="1 3" id="KW-0378">Hydrolase</keyword>
<feature type="domain" description="Isochorismatase-like" evidence="2">
    <location>
        <begin position="4"/>
        <end position="151"/>
    </location>
</feature>
<keyword evidence="4" id="KW-1185">Reference proteome</keyword>
<comment type="caution">
    <text evidence="3">The sequence shown here is derived from an EMBL/GenBank/DDBJ whole genome shotgun (WGS) entry which is preliminary data.</text>
</comment>
<name>A0ABW3T7B2_9RHOB</name>
<evidence type="ECO:0000256" key="1">
    <source>
        <dbReference type="ARBA" id="ARBA00022801"/>
    </source>
</evidence>
<dbReference type="InterPro" id="IPR000868">
    <property type="entry name" value="Isochorismatase-like_dom"/>
</dbReference>
<dbReference type="EC" id="3.-.-.-" evidence="3"/>
<reference evidence="4" key="1">
    <citation type="journal article" date="2019" name="Int. J. Syst. Evol. Microbiol.">
        <title>The Global Catalogue of Microorganisms (GCM) 10K type strain sequencing project: providing services to taxonomists for standard genome sequencing and annotation.</title>
        <authorList>
            <consortium name="The Broad Institute Genomics Platform"/>
            <consortium name="The Broad Institute Genome Sequencing Center for Infectious Disease"/>
            <person name="Wu L."/>
            <person name="Ma J."/>
        </authorList>
    </citation>
    <scope>NUCLEOTIDE SEQUENCE [LARGE SCALE GENOMIC DNA]</scope>
    <source>
        <strain evidence="4">CCUG 55328</strain>
    </source>
</reference>
<gene>
    <name evidence="3" type="ORF">ACFQ3C_00085</name>
</gene>
<dbReference type="InterPro" id="IPR036380">
    <property type="entry name" value="Isochorismatase-like_sf"/>
</dbReference>
<dbReference type="CDD" id="cd01014">
    <property type="entry name" value="nicotinamidase_related"/>
    <property type="match status" value="1"/>
</dbReference>
<proteinExistence type="predicted"/>
<dbReference type="RefSeq" id="WP_380787966.1">
    <property type="nucleotide sequence ID" value="NZ_JBHTKR010000001.1"/>
</dbReference>
<sequence length="180" mass="19089">MKNALILVDIQNDYFEGGKWPVAKMAEVGRNAARLLADARSKGEMVIHVHHEMPAGGPFFVTGTQGAAINQVVAPQDGEATVLKHRPNSFHQTGLEALLRENGIESVTICGAMSQMCIDATARAARDFGFDVTVVEDACGARDVTFGDTTIPAAQVHTTMMGALNGTYAKVVNTQTCLGA</sequence>
<dbReference type="PANTHER" id="PTHR43540">
    <property type="entry name" value="PEROXYUREIDOACRYLATE/UREIDOACRYLATE AMIDOHYDROLASE-RELATED"/>
    <property type="match status" value="1"/>
</dbReference>
<dbReference type="SUPFAM" id="SSF52499">
    <property type="entry name" value="Isochorismatase-like hydrolases"/>
    <property type="match status" value="1"/>
</dbReference>
<dbReference type="Proteomes" id="UP001597151">
    <property type="component" value="Unassembled WGS sequence"/>
</dbReference>